<evidence type="ECO:0000256" key="1">
    <source>
        <dbReference type="SAM" id="Coils"/>
    </source>
</evidence>
<feature type="compositionally biased region" description="Pro residues" evidence="2">
    <location>
        <begin position="225"/>
        <end position="235"/>
    </location>
</feature>
<feature type="compositionally biased region" description="Acidic residues" evidence="2">
    <location>
        <begin position="185"/>
        <end position="214"/>
    </location>
</feature>
<protein>
    <submittedName>
        <fullName evidence="3">Uncharacterized protein</fullName>
    </submittedName>
</protein>
<evidence type="ECO:0000313" key="3">
    <source>
        <dbReference type="EMBL" id="PUU73395.1"/>
    </source>
</evidence>
<name>A0A2T6ZD24_TUBBO</name>
<proteinExistence type="predicted"/>
<reference evidence="3 4" key="1">
    <citation type="submission" date="2017-04" db="EMBL/GenBank/DDBJ databases">
        <title>Draft genome sequence of Tuber borchii Vittad., a whitish edible truffle.</title>
        <authorList>
            <consortium name="DOE Joint Genome Institute"/>
            <person name="Murat C."/>
            <person name="Kuo A."/>
            <person name="Barry K.W."/>
            <person name="Clum A."/>
            <person name="Dockter R.B."/>
            <person name="Fauchery L."/>
            <person name="Iotti M."/>
            <person name="Kohler A."/>
            <person name="Labutti K."/>
            <person name="Lindquist E.A."/>
            <person name="Lipzen A."/>
            <person name="Ohm R.A."/>
            <person name="Wang M."/>
            <person name="Grigoriev I.V."/>
            <person name="Zambonelli A."/>
            <person name="Martin F.M."/>
        </authorList>
    </citation>
    <scope>NUCLEOTIDE SEQUENCE [LARGE SCALE GENOMIC DNA]</scope>
    <source>
        <strain evidence="3 4">Tbo3840</strain>
    </source>
</reference>
<feature type="region of interest" description="Disordered" evidence="2">
    <location>
        <begin position="148"/>
        <end position="243"/>
    </location>
</feature>
<feature type="coiled-coil region" evidence="1">
    <location>
        <begin position="349"/>
        <end position="411"/>
    </location>
</feature>
<sequence>MTTVTEKLDTSYITRLSDIEEYFIGPENPSYPGWTKNKTFIMKNLVIFFIYKELGIIISHNIGHICDGRNPEFCIIHDRKKTIPDYWLRWWIRFTGFPSTGSRAKPLGNVNVDDFNYFKQGINRKFLLVKTKDWDFIEAYQHYHLKVPTTKRPRAPTTGTSSEQNPQNKRARVNRKSLEKTESNIESEPESVTDEESEHSCENQDDGDEDSDDEVLSRIDYPGKAPTPGPDPPTPGSQYNSVPALSSEYLNSDHFSLNKFCEGGIWDPLNPKRIWSLPQSLPEQMDSNCEVYGREVAMYKDLRQNLRTLERFSTELEFSIYLKANGLKVVKQNSIVAEDDQVVISRKSKEQMENDLLTIMKEFNSMMEEKSLWEKNISALEQANISLQKELEEMKEELAREKECKKVLEKGKEENKKVVLELAEKLKEKMLHF</sequence>
<organism evidence="3 4">
    <name type="scientific">Tuber borchii</name>
    <name type="common">White truffle</name>
    <dbReference type="NCBI Taxonomy" id="42251"/>
    <lineage>
        <taxon>Eukaryota</taxon>
        <taxon>Fungi</taxon>
        <taxon>Dikarya</taxon>
        <taxon>Ascomycota</taxon>
        <taxon>Pezizomycotina</taxon>
        <taxon>Pezizomycetes</taxon>
        <taxon>Pezizales</taxon>
        <taxon>Tuberaceae</taxon>
        <taxon>Tuber</taxon>
    </lineage>
</organism>
<keyword evidence="1" id="KW-0175">Coiled coil</keyword>
<keyword evidence="4" id="KW-1185">Reference proteome</keyword>
<evidence type="ECO:0000256" key="2">
    <source>
        <dbReference type="SAM" id="MobiDB-lite"/>
    </source>
</evidence>
<dbReference type="AlphaFoldDB" id="A0A2T6ZD24"/>
<gene>
    <name evidence="3" type="ORF">B9Z19DRAFT_1135198</name>
</gene>
<evidence type="ECO:0000313" key="4">
    <source>
        <dbReference type="Proteomes" id="UP000244722"/>
    </source>
</evidence>
<dbReference type="Proteomes" id="UP000244722">
    <property type="component" value="Unassembled WGS sequence"/>
</dbReference>
<comment type="caution">
    <text evidence="3">The sequence shown here is derived from an EMBL/GenBank/DDBJ whole genome shotgun (WGS) entry which is preliminary data.</text>
</comment>
<dbReference type="EMBL" id="NESQ01000379">
    <property type="protein sequence ID" value="PUU73395.1"/>
    <property type="molecule type" value="Genomic_DNA"/>
</dbReference>
<feature type="compositionally biased region" description="Polar residues" evidence="2">
    <location>
        <begin position="157"/>
        <end position="168"/>
    </location>
</feature>
<accession>A0A2T6ZD24</accession>
<dbReference type="OrthoDB" id="5505043at2759"/>